<sequence length="75" mass="8298">MGNANPLAVMAGQNAANQKVEEAKDGLKSITGGKTDEQKAQEARAKDRVAEYEQKKRERAERKAKLSQQWAANKK</sequence>
<reference evidence="2" key="2">
    <citation type="submission" date="2021-04" db="EMBL/GenBank/DDBJ databases">
        <authorList>
            <person name="Podell S."/>
        </authorList>
    </citation>
    <scope>NUCLEOTIDE SEQUENCE</scope>
    <source>
        <strain evidence="2">Hildebrandi</strain>
    </source>
</reference>
<organism evidence="2 3">
    <name type="scientific">Nitzschia inconspicua</name>
    <dbReference type="NCBI Taxonomy" id="303405"/>
    <lineage>
        <taxon>Eukaryota</taxon>
        <taxon>Sar</taxon>
        <taxon>Stramenopiles</taxon>
        <taxon>Ochrophyta</taxon>
        <taxon>Bacillariophyta</taxon>
        <taxon>Bacillariophyceae</taxon>
        <taxon>Bacillariophycidae</taxon>
        <taxon>Bacillariales</taxon>
        <taxon>Bacillariaceae</taxon>
        <taxon>Nitzschia</taxon>
    </lineage>
</organism>
<evidence type="ECO:0000256" key="1">
    <source>
        <dbReference type="SAM" id="MobiDB-lite"/>
    </source>
</evidence>
<reference evidence="2" key="1">
    <citation type="journal article" date="2021" name="Sci. Rep.">
        <title>Diploid genomic architecture of Nitzschia inconspicua, an elite biomass production diatom.</title>
        <authorList>
            <person name="Oliver A."/>
            <person name="Podell S."/>
            <person name="Pinowska A."/>
            <person name="Traller J.C."/>
            <person name="Smith S.R."/>
            <person name="McClure R."/>
            <person name="Beliaev A."/>
            <person name="Bohutskyi P."/>
            <person name="Hill E.A."/>
            <person name="Rabines A."/>
            <person name="Zheng H."/>
            <person name="Allen L.Z."/>
            <person name="Kuo A."/>
            <person name="Grigoriev I.V."/>
            <person name="Allen A.E."/>
            <person name="Hazlebeck D."/>
            <person name="Allen E.E."/>
        </authorList>
    </citation>
    <scope>NUCLEOTIDE SEQUENCE</scope>
    <source>
        <strain evidence="2">Hildebrandi</strain>
    </source>
</reference>
<protein>
    <submittedName>
        <fullName evidence="2">Uncharacterized protein</fullName>
    </submittedName>
</protein>
<evidence type="ECO:0000313" key="3">
    <source>
        <dbReference type="Proteomes" id="UP000693970"/>
    </source>
</evidence>
<proteinExistence type="predicted"/>
<dbReference type="EMBL" id="JAGRRH010000005">
    <property type="protein sequence ID" value="KAG7369654.1"/>
    <property type="molecule type" value="Genomic_DNA"/>
</dbReference>
<feature type="compositionally biased region" description="Polar residues" evidence="1">
    <location>
        <begin position="66"/>
        <end position="75"/>
    </location>
</feature>
<evidence type="ECO:0000313" key="2">
    <source>
        <dbReference type="EMBL" id="KAG7369654.1"/>
    </source>
</evidence>
<keyword evidence="3" id="KW-1185">Reference proteome</keyword>
<dbReference type="Proteomes" id="UP000693970">
    <property type="component" value="Unassembled WGS sequence"/>
</dbReference>
<dbReference type="AlphaFoldDB" id="A0A9K3LX01"/>
<dbReference type="OrthoDB" id="52247at2759"/>
<comment type="caution">
    <text evidence="2">The sequence shown here is derived from an EMBL/GenBank/DDBJ whole genome shotgun (WGS) entry which is preliminary data.</text>
</comment>
<name>A0A9K3LX01_9STRA</name>
<feature type="region of interest" description="Disordered" evidence="1">
    <location>
        <begin position="1"/>
        <end position="75"/>
    </location>
</feature>
<gene>
    <name evidence="2" type="ORF">IV203_027400</name>
</gene>
<accession>A0A9K3LX01</accession>
<feature type="compositionally biased region" description="Basic and acidic residues" evidence="1">
    <location>
        <begin position="34"/>
        <end position="64"/>
    </location>
</feature>